<evidence type="ECO:0008006" key="6">
    <source>
        <dbReference type="Google" id="ProtNLM"/>
    </source>
</evidence>
<protein>
    <recommendedName>
        <fullName evidence="6">Heterokaryon incompatibility domain-containing protein</fullName>
    </recommendedName>
</protein>
<dbReference type="Proteomes" id="UP001194746">
    <property type="component" value="Unassembled WGS sequence"/>
</dbReference>
<evidence type="ECO:0000259" key="2">
    <source>
        <dbReference type="Pfam" id="PF09994"/>
    </source>
</evidence>
<reference evidence="4" key="1">
    <citation type="journal article" date="2019" name="Beilstein J. Org. Chem.">
        <title>Nanangenines: drimane sesquiterpenoids as the dominant metabolite cohort of a novel Australian fungus, Aspergillus nanangensis.</title>
        <authorList>
            <person name="Lacey H.J."/>
            <person name="Gilchrist C.L.M."/>
            <person name="Crombie A."/>
            <person name="Kalaitzis J.A."/>
            <person name="Vuong D."/>
            <person name="Rutledge P.J."/>
            <person name="Turner P."/>
            <person name="Pitt J.I."/>
            <person name="Lacey E."/>
            <person name="Chooi Y.H."/>
            <person name="Piggott A.M."/>
        </authorList>
    </citation>
    <scope>NUCLEOTIDE SEQUENCE</scope>
    <source>
        <strain evidence="4">MST-FP2251</strain>
    </source>
</reference>
<organism evidence="4 5">
    <name type="scientific">Aspergillus nanangensis</name>
    <dbReference type="NCBI Taxonomy" id="2582783"/>
    <lineage>
        <taxon>Eukaryota</taxon>
        <taxon>Fungi</taxon>
        <taxon>Dikarya</taxon>
        <taxon>Ascomycota</taxon>
        <taxon>Pezizomycotina</taxon>
        <taxon>Eurotiomycetes</taxon>
        <taxon>Eurotiomycetidae</taxon>
        <taxon>Eurotiales</taxon>
        <taxon>Aspergillaceae</taxon>
        <taxon>Aspergillus</taxon>
        <taxon>Aspergillus subgen. Circumdati</taxon>
    </lineage>
</organism>
<gene>
    <name evidence="4" type="ORF">FE257_002458</name>
</gene>
<comment type="caution">
    <text evidence="4">The sequence shown here is derived from an EMBL/GenBank/DDBJ whole genome shotgun (WGS) entry which is preliminary data.</text>
</comment>
<dbReference type="Pfam" id="PF26640">
    <property type="entry name" value="DUF8212"/>
    <property type="match status" value="1"/>
</dbReference>
<dbReference type="EMBL" id="VCAU01000014">
    <property type="protein sequence ID" value="KAF9892052.1"/>
    <property type="molecule type" value="Genomic_DNA"/>
</dbReference>
<evidence type="ECO:0000259" key="3">
    <source>
        <dbReference type="Pfam" id="PF26640"/>
    </source>
</evidence>
<evidence type="ECO:0000313" key="5">
    <source>
        <dbReference type="Proteomes" id="UP001194746"/>
    </source>
</evidence>
<dbReference type="PANTHER" id="PTHR10622:SF10">
    <property type="entry name" value="HET DOMAIN-CONTAINING PROTEIN"/>
    <property type="match status" value="1"/>
</dbReference>
<accession>A0AAD4CUP5</accession>
<dbReference type="Pfam" id="PF09994">
    <property type="entry name" value="T6SS_Tle1-like_cat"/>
    <property type="match status" value="1"/>
</dbReference>
<evidence type="ECO:0000313" key="4">
    <source>
        <dbReference type="EMBL" id="KAF9892052.1"/>
    </source>
</evidence>
<sequence length="789" mass="88534">MRLIRTDSPFALEEFTDHEIPPYAILSHRWGQEEASFQEMIRNEHQQHQNKLGYKKIQHFCARAHQDGFQYAWIDTCCINRESSAELSEAINSMFRWYQVAQKCYAYLGDVDNRSEIPQSEWFHRGWTLQELIAPQEVDFLAKDWGDLGTRTELCDLLEEITGIHKSVLLGSAQLQEFSIAKRMSWAAGRETTRREDIAYCLMGIFNVNMPLLYGEGEKAFIRLQEEIMKDSDDQTIFVWENEEISSDRPSGLLARSPADFENSRDIVPFPFAKNMTPFTVTNRGIRMNSPLLPPNTKKTLLILECFGGAGLVGVELLSQAHGEGPDGQFVRVGKSLRMDIPFNMLSGAALDTIYVAKSFTGSPAKDGTNDDQDESKTGQPYAAISKYNVQPRGHHKKLILCFNEGRGELTDELFQSNVVKIFRMLETAEGHQLSYYQGVDSESDLTTSVTNGYKFITQNYQSDDEISLVGFSKGAYVAQTLAQIVGFVGIISPPGDNQLASTVCKSFEELNELRGAIDGQRKALSLSFMASMRGSFCLPVVVTFLGLFDAVNERSSKKHATKMPVPAHIIPHAVSIDERRAALRLILIPPENNGEDWQDIEEVWFPGTHQDMGNEIPSTANRDAGKLGHIPLVWMVGEATKAGVNFDRRKKKAYGCSASLDIISNNVLVADSDGPIRSFAEALYNASTQGVIHDPLSFDAGWSPKSVCKKRLTEYFLSSTLSRAGPREILADAAVHVSALHRMRADPDYRPPNLTDGQRHQEDRWSVLRNRNDVVGECYVRTVCEERR</sequence>
<evidence type="ECO:0000259" key="1">
    <source>
        <dbReference type="Pfam" id="PF06985"/>
    </source>
</evidence>
<dbReference type="InterPro" id="IPR010730">
    <property type="entry name" value="HET"/>
</dbReference>
<feature type="domain" description="DUF8212" evidence="3">
    <location>
        <begin position="219"/>
        <end position="243"/>
    </location>
</feature>
<feature type="domain" description="T6SS Phospholipase effector Tle1-like catalytic" evidence="2">
    <location>
        <begin position="397"/>
        <end position="638"/>
    </location>
</feature>
<dbReference type="Pfam" id="PF06985">
    <property type="entry name" value="HET"/>
    <property type="match status" value="1"/>
</dbReference>
<feature type="domain" description="Heterokaryon incompatibility" evidence="1">
    <location>
        <begin position="23"/>
        <end position="115"/>
    </location>
</feature>
<dbReference type="AlphaFoldDB" id="A0AAD4CUP5"/>
<dbReference type="InterPro" id="IPR018712">
    <property type="entry name" value="Tle1-like_cat"/>
</dbReference>
<name>A0AAD4CUP5_ASPNN</name>
<keyword evidence="5" id="KW-1185">Reference proteome</keyword>
<reference evidence="4" key="2">
    <citation type="submission" date="2020-02" db="EMBL/GenBank/DDBJ databases">
        <authorList>
            <person name="Gilchrist C.L.M."/>
            <person name="Chooi Y.-H."/>
        </authorList>
    </citation>
    <scope>NUCLEOTIDE SEQUENCE</scope>
    <source>
        <strain evidence="4">MST-FP2251</strain>
    </source>
</reference>
<dbReference type="InterPro" id="IPR058525">
    <property type="entry name" value="DUF8212"/>
</dbReference>
<proteinExistence type="predicted"/>
<dbReference type="PANTHER" id="PTHR10622">
    <property type="entry name" value="HET DOMAIN-CONTAINING PROTEIN"/>
    <property type="match status" value="1"/>
</dbReference>